<dbReference type="AlphaFoldDB" id="A0AA88CVM2"/>
<sequence>MMASKLPCVVPICHEGGFDPWFELNWTGCHNHSMAVRHARPATLPHLASEIARRLLTYSTDVRRELSLSKYNYVTRDTNNY</sequence>
<dbReference type="Proteomes" id="UP001187192">
    <property type="component" value="Unassembled WGS sequence"/>
</dbReference>
<proteinExistence type="predicted"/>
<reference evidence="1" key="1">
    <citation type="submission" date="2023-07" db="EMBL/GenBank/DDBJ databases">
        <title>draft genome sequence of fig (Ficus carica).</title>
        <authorList>
            <person name="Takahashi T."/>
            <person name="Nishimura K."/>
        </authorList>
    </citation>
    <scope>NUCLEOTIDE SEQUENCE</scope>
</reference>
<comment type="caution">
    <text evidence="1">The sequence shown here is derived from an EMBL/GenBank/DDBJ whole genome shotgun (WGS) entry which is preliminary data.</text>
</comment>
<accession>A0AA88CVM2</accession>
<protein>
    <submittedName>
        <fullName evidence="1">Uncharacterized protein</fullName>
    </submittedName>
</protein>
<keyword evidence="2" id="KW-1185">Reference proteome</keyword>
<organism evidence="1 2">
    <name type="scientific">Ficus carica</name>
    <name type="common">Common fig</name>
    <dbReference type="NCBI Taxonomy" id="3494"/>
    <lineage>
        <taxon>Eukaryota</taxon>
        <taxon>Viridiplantae</taxon>
        <taxon>Streptophyta</taxon>
        <taxon>Embryophyta</taxon>
        <taxon>Tracheophyta</taxon>
        <taxon>Spermatophyta</taxon>
        <taxon>Magnoliopsida</taxon>
        <taxon>eudicotyledons</taxon>
        <taxon>Gunneridae</taxon>
        <taxon>Pentapetalae</taxon>
        <taxon>rosids</taxon>
        <taxon>fabids</taxon>
        <taxon>Rosales</taxon>
        <taxon>Moraceae</taxon>
        <taxon>Ficeae</taxon>
        <taxon>Ficus</taxon>
    </lineage>
</organism>
<evidence type="ECO:0000313" key="2">
    <source>
        <dbReference type="Proteomes" id="UP001187192"/>
    </source>
</evidence>
<name>A0AA88CVM2_FICCA</name>
<evidence type="ECO:0000313" key="1">
    <source>
        <dbReference type="EMBL" id="GMN32096.1"/>
    </source>
</evidence>
<gene>
    <name evidence="1" type="ORF">TIFTF001_041680</name>
</gene>
<dbReference type="EMBL" id="BTGU01001970">
    <property type="protein sequence ID" value="GMN32096.1"/>
    <property type="molecule type" value="Genomic_DNA"/>
</dbReference>